<feature type="domain" description="N-acetyltransferase" evidence="1">
    <location>
        <begin position="30"/>
        <end position="177"/>
    </location>
</feature>
<comment type="caution">
    <text evidence="2">The sequence shown here is derived from an EMBL/GenBank/DDBJ whole genome shotgun (WGS) entry which is preliminary data.</text>
</comment>
<proteinExistence type="predicted"/>
<dbReference type="Pfam" id="PF13302">
    <property type="entry name" value="Acetyltransf_3"/>
    <property type="match status" value="1"/>
</dbReference>
<dbReference type="PANTHER" id="PTHR43792">
    <property type="entry name" value="GNAT FAMILY, PUTATIVE (AFU_ORTHOLOGUE AFUA_3G00765)-RELATED-RELATED"/>
    <property type="match status" value="1"/>
</dbReference>
<dbReference type="PANTHER" id="PTHR43792:SF1">
    <property type="entry name" value="N-ACETYLTRANSFERASE DOMAIN-CONTAINING PROTEIN"/>
    <property type="match status" value="1"/>
</dbReference>
<dbReference type="SUPFAM" id="SSF55729">
    <property type="entry name" value="Acyl-CoA N-acyltransferases (Nat)"/>
    <property type="match status" value="1"/>
</dbReference>
<keyword evidence="3" id="KW-1185">Reference proteome</keyword>
<protein>
    <submittedName>
        <fullName evidence="2">GNAT family N-acetyltransferase</fullName>
    </submittedName>
</protein>
<evidence type="ECO:0000313" key="3">
    <source>
        <dbReference type="Proteomes" id="UP000818323"/>
    </source>
</evidence>
<dbReference type="InterPro" id="IPR016181">
    <property type="entry name" value="Acyl_CoA_acyltransferase"/>
</dbReference>
<gene>
    <name evidence="2" type="ORF">GR303_08115</name>
</gene>
<name>A0ABW9YVX4_9HYPH</name>
<dbReference type="EMBL" id="JAAAXJ010000003">
    <property type="protein sequence ID" value="NBJ24320.1"/>
    <property type="molecule type" value="Genomic_DNA"/>
</dbReference>
<evidence type="ECO:0000259" key="1">
    <source>
        <dbReference type="PROSITE" id="PS51186"/>
    </source>
</evidence>
<reference evidence="2 3" key="1">
    <citation type="submission" date="2020-01" db="EMBL/GenBank/DDBJ databases">
        <title>Microvirga sp. nov., an arsenate reduction bacterium isolated from Tibet hotspring sediments.</title>
        <authorList>
            <person name="Yuan C.-G."/>
        </authorList>
    </citation>
    <scope>NUCLEOTIDE SEQUENCE [LARGE SCALE GENOMIC DNA]</scope>
    <source>
        <strain evidence="2 3">SYSU G3D203</strain>
    </source>
</reference>
<dbReference type="InterPro" id="IPR051531">
    <property type="entry name" value="N-acetyltransferase"/>
</dbReference>
<dbReference type="Gene3D" id="3.40.630.30">
    <property type="match status" value="1"/>
</dbReference>
<dbReference type="Proteomes" id="UP000818323">
    <property type="component" value="Unassembled WGS sequence"/>
</dbReference>
<dbReference type="PROSITE" id="PS51186">
    <property type="entry name" value="GNAT"/>
    <property type="match status" value="1"/>
</dbReference>
<evidence type="ECO:0000313" key="2">
    <source>
        <dbReference type="EMBL" id="NBJ24320.1"/>
    </source>
</evidence>
<dbReference type="RefSeq" id="WP_161722443.1">
    <property type="nucleotide sequence ID" value="NZ_JAAAXI010000004.1"/>
</dbReference>
<organism evidence="2 3">
    <name type="scientific">Microvirga arsenatis</name>
    <dbReference type="NCBI Taxonomy" id="2692265"/>
    <lineage>
        <taxon>Bacteria</taxon>
        <taxon>Pseudomonadati</taxon>
        <taxon>Pseudomonadota</taxon>
        <taxon>Alphaproteobacteria</taxon>
        <taxon>Hyphomicrobiales</taxon>
        <taxon>Methylobacteriaceae</taxon>
        <taxon>Microvirga</taxon>
    </lineage>
</organism>
<sequence>MLPMLATERLRLEPVANGDLGRLLGLLIRPEIRRYLCDAAVLDRAQVESLTGEAAALAPRGLGLWSIRDEDGAWLGILGLQPVSAVAATAWPAFAEEVEPLVAIDPLAWGRGYATEAVRRAAAYARDDLGLHRLVALADEPNVRSHRLLARVGFQPVGTGQGPRHLLQAYSLSLPKRRLDSAGIGS</sequence>
<dbReference type="InterPro" id="IPR000182">
    <property type="entry name" value="GNAT_dom"/>
</dbReference>
<accession>A0ABW9YVX4</accession>